<proteinExistence type="predicted"/>
<dbReference type="Proteomes" id="UP001189429">
    <property type="component" value="Unassembled WGS sequence"/>
</dbReference>
<comment type="caution">
    <text evidence="2">The sequence shown here is derived from an EMBL/GenBank/DDBJ whole genome shotgun (WGS) entry which is preliminary data.</text>
</comment>
<gene>
    <name evidence="2" type="ORF">PCOR1329_LOCUS69501</name>
</gene>
<protein>
    <submittedName>
        <fullName evidence="2">Uncharacterized protein</fullName>
    </submittedName>
</protein>
<evidence type="ECO:0000256" key="1">
    <source>
        <dbReference type="SAM" id="MobiDB-lite"/>
    </source>
</evidence>
<organism evidence="2 3">
    <name type="scientific">Prorocentrum cordatum</name>
    <dbReference type="NCBI Taxonomy" id="2364126"/>
    <lineage>
        <taxon>Eukaryota</taxon>
        <taxon>Sar</taxon>
        <taxon>Alveolata</taxon>
        <taxon>Dinophyceae</taxon>
        <taxon>Prorocentrales</taxon>
        <taxon>Prorocentraceae</taxon>
        <taxon>Prorocentrum</taxon>
    </lineage>
</organism>
<feature type="region of interest" description="Disordered" evidence="1">
    <location>
        <begin position="59"/>
        <end position="99"/>
    </location>
</feature>
<reference evidence="2" key="1">
    <citation type="submission" date="2023-10" db="EMBL/GenBank/DDBJ databases">
        <authorList>
            <person name="Chen Y."/>
            <person name="Shah S."/>
            <person name="Dougan E. K."/>
            <person name="Thang M."/>
            <person name="Chan C."/>
        </authorList>
    </citation>
    <scope>NUCLEOTIDE SEQUENCE [LARGE SCALE GENOMIC DNA]</scope>
</reference>
<feature type="compositionally biased region" description="Basic and acidic residues" evidence="1">
    <location>
        <begin position="73"/>
        <end position="84"/>
    </location>
</feature>
<evidence type="ECO:0000313" key="3">
    <source>
        <dbReference type="Proteomes" id="UP001189429"/>
    </source>
</evidence>
<sequence>MEWNGLYRGAILGEGELRGLSSVRTLVFGPLPCLEIREIPPTNRVERLRTCLGQIRSELLASEEEEEEEHEEEEKQDREEHEESYMASTAPPLIRNTSSVGPAGEGCGCNTMHASRAALGNSFVARQWAVHRPFSTVRTRD</sequence>
<dbReference type="EMBL" id="CAUYUJ010019129">
    <property type="protein sequence ID" value="CAK0888774.1"/>
    <property type="molecule type" value="Genomic_DNA"/>
</dbReference>
<accession>A0ABN9WU96</accession>
<evidence type="ECO:0000313" key="2">
    <source>
        <dbReference type="EMBL" id="CAK0888774.1"/>
    </source>
</evidence>
<feature type="compositionally biased region" description="Acidic residues" evidence="1">
    <location>
        <begin position="61"/>
        <end position="72"/>
    </location>
</feature>
<name>A0ABN9WU96_9DINO</name>
<keyword evidence="3" id="KW-1185">Reference proteome</keyword>